<evidence type="ECO:0000256" key="7">
    <source>
        <dbReference type="RuleBase" id="RU003345"/>
    </source>
</evidence>
<dbReference type="EC" id="1.2.1.16" evidence="8"/>
<dbReference type="InterPro" id="IPR010102">
    <property type="entry name" value="Succ_semiAld_DH"/>
</dbReference>
<comment type="catalytic activity">
    <reaction evidence="5 8">
        <text>succinate semialdehyde + NAD(+) + H2O = succinate + NADH + 2 H(+)</text>
        <dbReference type="Rhea" id="RHEA:13217"/>
        <dbReference type="ChEBI" id="CHEBI:15377"/>
        <dbReference type="ChEBI" id="CHEBI:15378"/>
        <dbReference type="ChEBI" id="CHEBI:30031"/>
        <dbReference type="ChEBI" id="CHEBI:57540"/>
        <dbReference type="ChEBI" id="CHEBI:57706"/>
        <dbReference type="ChEBI" id="CHEBI:57945"/>
        <dbReference type="EC" id="1.2.1.16"/>
    </reaction>
</comment>
<comment type="catalytic activity">
    <reaction evidence="4 8">
        <text>succinate semialdehyde + NADP(+) + H2O = succinate + NADPH + 2 H(+)</text>
        <dbReference type="Rhea" id="RHEA:13213"/>
        <dbReference type="ChEBI" id="CHEBI:15377"/>
        <dbReference type="ChEBI" id="CHEBI:15378"/>
        <dbReference type="ChEBI" id="CHEBI:30031"/>
        <dbReference type="ChEBI" id="CHEBI:57706"/>
        <dbReference type="ChEBI" id="CHEBI:57783"/>
        <dbReference type="ChEBI" id="CHEBI:58349"/>
        <dbReference type="EC" id="1.2.1.16"/>
    </reaction>
</comment>
<dbReference type="GO" id="GO:0046394">
    <property type="term" value="P:carboxylic acid biosynthetic process"/>
    <property type="evidence" value="ECO:0007669"/>
    <property type="project" value="UniProtKB-ARBA"/>
</dbReference>
<dbReference type="CDD" id="cd07103">
    <property type="entry name" value="ALDH_F5_SSADH_GabD"/>
    <property type="match status" value="1"/>
</dbReference>
<proteinExistence type="inferred from homology"/>
<dbReference type="InterPro" id="IPR016162">
    <property type="entry name" value="Ald_DH_N"/>
</dbReference>
<dbReference type="InterPro" id="IPR050740">
    <property type="entry name" value="Aldehyde_DH_Superfamily"/>
</dbReference>
<dbReference type="InterPro" id="IPR029510">
    <property type="entry name" value="Ald_DH_CS_GLU"/>
</dbReference>
<dbReference type="Pfam" id="PF00171">
    <property type="entry name" value="Aldedh"/>
    <property type="match status" value="1"/>
</dbReference>
<gene>
    <name evidence="10" type="ORF">AB675_3481</name>
</gene>
<dbReference type="InterPro" id="IPR016160">
    <property type="entry name" value="Ald_DH_CS_CYS"/>
</dbReference>
<dbReference type="PROSITE" id="PS00070">
    <property type="entry name" value="ALDEHYDE_DEHYDR_CYS"/>
    <property type="match status" value="1"/>
</dbReference>
<dbReference type="OrthoDB" id="310895at2759"/>
<dbReference type="VEuPathDB" id="FungiDB:AB675_3481"/>
<feature type="domain" description="Aldehyde dehydrogenase" evidence="9">
    <location>
        <begin position="57"/>
        <end position="520"/>
    </location>
</feature>
<evidence type="ECO:0000256" key="8">
    <source>
        <dbReference type="RuleBase" id="RU365091"/>
    </source>
</evidence>
<keyword evidence="3 7" id="KW-0560">Oxidoreductase</keyword>
<dbReference type="FunFam" id="3.40.605.10:FF:000026">
    <property type="entry name" value="Aldehyde dehydrogenase, putative"/>
    <property type="match status" value="1"/>
</dbReference>
<dbReference type="SUPFAM" id="SSF53720">
    <property type="entry name" value="ALDH-like"/>
    <property type="match status" value="1"/>
</dbReference>
<dbReference type="AlphaFoldDB" id="A0A0N1H3N5"/>
<keyword evidence="11" id="KW-1185">Reference proteome</keyword>
<dbReference type="NCBIfam" id="TIGR01780">
    <property type="entry name" value="SSADH"/>
    <property type="match status" value="1"/>
</dbReference>
<reference evidence="10 11" key="1">
    <citation type="submission" date="2015-06" db="EMBL/GenBank/DDBJ databases">
        <title>Draft genome of the ant-associated black yeast Phialophora attae CBS 131958.</title>
        <authorList>
            <person name="Moreno L.F."/>
            <person name="Stielow B.J."/>
            <person name="de Hoog S."/>
            <person name="Vicente V.A."/>
            <person name="Weiss V.A."/>
            <person name="de Vries M."/>
            <person name="Cruz L.M."/>
            <person name="Souza E.M."/>
        </authorList>
    </citation>
    <scope>NUCLEOTIDE SEQUENCE [LARGE SCALE GENOMIC DNA]</scope>
    <source>
        <strain evidence="10 11">CBS 131958</strain>
    </source>
</reference>
<evidence type="ECO:0000256" key="4">
    <source>
        <dbReference type="ARBA" id="ARBA00050387"/>
    </source>
</evidence>
<evidence type="ECO:0000256" key="5">
    <source>
        <dbReference type="ARBA" id="ARBA00052698"/>
    </source>
</evidence>
<evidence type="ECO:0000256" key="6">
    <source>
        <dbReference type="PROSITE-ProRule" id="PRU10007"/>
    </source>
</evidence>
<dbReference type="RefSeq" id="XP_017999505.1">
    <property type="nucleotide sequence ID" value="XM_018143534.1"/>
</dbReference>
<organism evidence="10 11">
    <name type="scientific">Cyphellophora attinorum</name>
    <dbReference type="NCBI Taxonomy" id="1664694"/>
    <lineage>
        <taxon>Eukaryota</taxon>
        <taxon>Fungi</taxon>
        <taxon>Dikarya</taxon>
        <taxon>Ascomycota</taxon>
        <taxon>Pezizomycotina</taxon>
        <taxon>Eurotiomycetes</taxon>
        <taxon>Chaetothyriomycetidae</taxon>
        <taxon>Chaetothyriales</taxon>
        <taxon>Cyphellophoraceae</taxon>
        <taxon>Cyphellophora</taxon>
    </lineage>
</organism>
<dbReference type="GO" id="GO:0004777">
    <property type="term" value="F:succinate-semialdehyde dehydrogenase (NAD+) activity"/>
    <property type="evidence" value="ECO:0007669"/>
    <property type="project" value="UniProtKB-UniRule"/>
</dbReference>
<evidence type="ECO:0000256" key="1">
    <source>
        <dbReference type="ARBA" id="ARBA00005176"/>
    </source>
</evidence>
<evidence type="ECO:0000313" key="10">
    <source>
        <dbReference type="EMBL" id="KPI39542.1"/>
    </source>
</evidence>
<evidence type="ECO:0000256" key="3">
    <source>
        <dbReference type="ARBA" id="ARBA00023002"/>
    </source>
</evidence>
<dbReference type="Gene3D" id="3.40.309.10">
    <property type="entry name" value="Aldehyde Dehydrogenase, Chain A, domain 2"/>
    <property type="match status" value="1"/>
</dbReference>
<dbReference type="GO" id="GO:0036243">
    <property type="term" value="F:succinate-semialdehyde dehydrogenase (NADP+) activity"/>
    <property type="evidence" value="ECO:0007669"/>
    <property type="project" value="RHEA"/>
</dbReference>
<feature type="active site" evidence="6">
    <location>
        <position position="295"/>
    </location>
</feature>
<evidence type="ECO:0000256" key="2">
    <source>
        <dbReference type="ARBA" id="ARBA00009986"/>
    </source>
</evidence>
<protein>
    <recommendedName>
        <fullName evidence="8">Succinate-semialdehyde dehydrogenase</fullName>
        <ecNumber evidence="8">1.2.1.16</ecNumber>
    </recommendedName>
</protein>
<dbReference type="InterPro" id="IPR016163">
    <property type="entry name" value="Ald_DH_C"/>
</dbReference>
<dbReference type="PANTHER" id="PTHR43353">
    <property type="entry name" value="SUCCINATE-SEMIALDEHYDE DEHYDROGENASE, MITOCHONDRIAL"/>
    <property type="match status" value="1"/>
</dbReference>
<dbReference type="Proteomes" id="UP000038010">
    <property type="component" value="Unassembled WGS sequence"/>
</dbReference>
<dbReference type="GO" id="GO:0005737">
    <property type="term" value="C:cytoplasm"/>
    <property type="evidence" value="ECO:0007669"/>
    <property type="project" value="TreeGrafter"/>
</dbReference>
<dbReference type="GO" id="GO:0009450">
    <property type="term" value="P:gamma-aminobutyric acid catabolic process"/>
    <property type="evidence" value="ECO:0007669"/>
    <property type="project" value="UniProtKB-UniPathway"/>
</dbReference>
<dbReference type="STRING" id="1664694.A0A0N1H3N5"/>
<dbReference type="Gene3D" id="3.40.605.10">
    <property type="entry name" value="Aldehyde Dehydrogenase, Chain A, domain 1"/>
    <property type="match status" value="1"/>
</dbReference>
<comment type="caution">
    <text evidence="10">The sequence shown here is derived from an EMBL/GenBank/DDBJ whole genome shotgun (WGS) entry which is preliminary data.</text>
</comment>
<dbReference type="InterPro" id="IPR015590">
    <property type="entry name" value="Aldehyde_DH_dom"/>
</dbReference>
<sequence>MASSLRTLLSSTRTRPFQHQLNLRSPSTFRFLASMHTVPKLKDPSLFIEKSFVNGEFVSASSGETFEVHDPGTGKVIGKCAEFNKDDATKAVDAAEEALISFRKTLPRERSTLLRKWFNLMQENADDLATLITWENGKPLADAKGEVAYAANFFNWFSEEAPRLYGDVIPASVPGNRIMTIRQPVGIAGLITPWNFPAAMITRKIGPAIAAGCTVVAKSPAETPFTANALAELGRRAGIPKGVVNIITAQKHTAEIGELLTTDPRIKKVSFTGSTNVGKILMKQASSTLKKLSFELGGNAPFIVFDDCPDIDAAVAGAIACKFRSSGQTCVCANRIYVQKGIYDEFAKKFTEKVGQFHVGYGFDDGVTHGPVIHDRAVTKVQQHIDDATSKGAKVAIGGKALPDLGANFYSPTVLTGVTSDMKIASEETFGPVAPLFPFETEKEVVKLANAAEVGLAGYFFSRDVGRIYRVAEALECGMLGVNTGLISDPASPFGGVKESGFGREGSKYGIDEYTTIKSITIGGIQNELQG</sequence>
<dbReference type="EMBL" id="LFJN01000014">
    <property type="protein sequence ID" value="KPI39542.1"/>
    <property type="molecule type" value="Genomic_DNA"/>
</dbReference>
<comment type="similarity">
    <text evidence="2 7">Belongs to the aldehyde dehydrogenase family.</text>
</comment>
<dbReference type="GO" id="GO:0004030">
    <property type="term" value="F:aldehyde dehydrogenase [NAD(P)+] activity"/>
    <property type="evidence" value="ECO:0007669"/>
    <property type="project" value="UniProtKB-ARBA"/>
</dbReference>
<evidence type="ECO:0000313" key="11">
    <source>
        <dbReference type="Proteomes" id="UP000038010"/>
    </source>
</evidence>
<dbReference type="PROSITE" id="PS00687">
    <property type="entry name" value="ALDEHYDE_DEHYDR_GLU"/>
    <property type="match status" value="1"/>
</dbReference>
<dbReference type="InterPro" id="IPR016161">
    <property type="entry name" value="Ald_DH/histidinol_DH"/>
</dbReference>
<name>A0A0N1H3N5_9EURO</name>
<dbReference type="PANTHER" id="PTHR43353:SF5">
    <property type="entry name" value="SUCCINATE-SEMIALDEHYDE DEHYDROGENASE, MITOCHONDRIAL"/>
    <property type="match status" value="1"/>
</dbReference>
<dbReference type="UniPathway" id="UPA00733"/>
<evidence type="ECO:0000259" key="9">
    <source>
        <dbReference type="Pfam" id="PF00171"/>
    </source>
</evidence>
<dbReference type="GeneID" id="28735414"/>
<dbReference type="FunFam" id="3.40.309.10:FF:000004">
    <property type="entry name" value="Succinate-semialdehyde dehydrogenase I"/>
    <property type="match status" value="1"/>
</dbReference>
<dbReference type="FunFam" id="3.40.605.10:FF:000005">
    <property type="entry name" value="Succinate-semialdehyde dehydrogenase I"/>
    <property type="match status" value="1"/>
</dbReference>
<comment type="pathway">
    <text evidence="1 8">Amino-acid degradation; 4-aminobutanoate degradation.</text>
</comment>
<accession>A0A0N1H3N5</accession>